<proteinExistence type="predicted"/>
<dbReference type="PANTHER" id="PTHR38446">
    <property type="entry name" value="BLL0914 PROTEIN"/>
    <property type="match status" value="1"/>
</dbReference>
<feature type="transmembrane region" description="Helical" evidence="1">
    <location>
        <begin position="56"/>
        <end position="75"/>
    </location>
</feature>
<keyword evidence="1" id="KW-0472">Membrane</keyword>
<reference evidence="3" key="1">
    <citation type="submission" date="2018-09" db="EMBL/GenBank/DDBJ databases">
        <title>Genome sequencing of strain 2DFWR-13.</title>
        <authorList>
            <person name="Heo J."/>
            <person name="Kim S.-J."/>
            <person name="Kwon S.-W."/>
        </authorList>
    </citation>
    <scope>NUCLEOTIDE SEQUENCE [LARGE SCALE GENOMIC DNA]</scope>
    <source>
        <strain evidence="3">2DFWR-13</strain>
    </source>
</reference>
<dbReference type="KEGG" id="lyd:D7I47_06310"/>
<feature type="transmembrane region" description="Helical" evidence="1">
    <location>
        <begin position="109"/>
        <end position="130"/>
    </location>
</feature>
<feature type="transmembrane region" description="Helical" evidence="1">
    <location>
        <begin position="6"/>
        <end position="27"/>
    </location>
</feature>
<dbReference type="Pfam" id="PF06993">
    <property type="entry name" value="DUF1304"/>
    <property type="match status" value="1"/>
</dbReference>
<evidence type="ECO:0000256" key="1">
    <source>
        <dbReference type="SAM" id="Phobius"/>
    </source>
</evidence>
<keyword evidence="1" id="KW-1133">Transmembrane helix</keyword>
<dbReference type="EMBL" id="CP032630">
    <property type="protein sequence ID" value="AYF99469.1"/>
    <property type="molecule type" value="Genomic_DNA"/>
</dbReference>
<dbReference type="InterPro" id="IPR009732">
    <property type="entry name" value="DUF1304"/>
</dbReference>
<name>A0A387BEZ6_9MICO</name>
<accession>A0A387BEZ6</accession>
<gene>
    <name evidence="2" type="ORF">D7I47_06310</name>
</gene>
<dbReference type="PANTHER" id="PTHR38446:SF1">
    <property type="entry name" value="BLL0914 PROTEIN"/>
    <property type="match status" value="1"/>
</dbReference>
<keyword evidence="3" id="KW-1185">Reference proteome</keyword>
<evidence type="ECO:0000313" key="2">
    <source>
        <dbReference type="EMBL" id="AYF99469.1"/>
    </source>
</evidence>
<dbReference type="AlphaFoldDB" id="A0A387BEZ6"/>
<protein>
    <submittedName>
        <fullName evidence="2">DUF1304 domain-containing protein</fullName>
    </submittedName>
</protein>
<feature type="transmembrane region" description="Helical" evidence="1">
    <location>
        <begin position="81"/>
        <end position="102"/>
    </location>
</feature>
<dbReference type="Proteomes" id="UP000278886">
    <property type="component" value="Chromosome"/>
</dbReference>
<dbReference type="OrthoDB" id="9803832at2"/>
<evidence type="ECO:0000313" key="3">
    <source>
        <dbReference type="Proteomes" id="UP000278886"/>
    </source>
</evidence>
<keyword evidence="1" id="KW-0812">Transmembrane</keyword>
<sequence length="131" mass="14033">MLVIGEIFAGLAALVHVYIWMLESVLWNRESTRRTFGVRSAEDGDTLRGMAYNQGFYNLFLALGAFAGLGLSWTADFRSAGIAVMLFACLCMVLAAVVLLTSNRLLTRAALVQGGFPTIAVVATVVGLLVS</sequence>
<organism evidence="2 3">
    <name type="scientific">Protaetiibacter intestinalis</name>
    <dbReference type="NCBI Taxonomy" id="2419774"/>
    <lineage>
        <taxon>Bacteria</taxon>
        <taxon>Bacillati</taxon>
        <taxon>Actinomycetota</taxon>
        <taxon>Actinomycetes</taxon>
        <taxon>Micrococcales</taxon>
        <taxon>Microbacteriaceae</taxon>
        <taxon>Protaetiibacter</taxon>
    </lineage>
</organism>